<name>A0A7S2ZL44_9RHOD</name>
<dbReference type="SUPFAM" id="SSF48371">
    <property type="entry name" value="ARM repeat"/>
    <property type="match status" value="1"/>
</dbReference>
<dbReference type="InterPro" id="IPR050693">
    <property type="entry name" value="Hsp70_NEF-Inhibitors"/>
</dbReference>
<feature type="signal peptide" evidence="2">
    <location>
        <begin position="1"/>
        <end position="25"/>
    </location>
</feature>
<keyword evidence="2" id="KW-0732">Signal</keyword>
<gene>
    <name evidence="4" type="ORF">RMAR00112_LOCUS10343</name>
</gene>
<dbReference type="Pfam" id="PF08609">
    <property type="entry name" value="Fes1"/>
    <property type="match status" value="1"/>
</dbReference>
<feature type="chain" id="PRO_5030691584" description="Nucleotide exchange factor Fes1 domain-containing protein" evidence="2">
    <location>
        <begin position="26"/>
        <end position="346"/>
    </location>
</feature>
<dbReference type="AlphaFoldDB" id="A0A7S2ZL44"/>
<evidence type="ECO:0000313" key="4">
    <source>
        <dbReference type="EMBL" id="CAE0042378.1"/>
    </source>
</evidence>
<dbReference type="GO" id="GO:0000774">
    <property type="term" value="F:adenyl-nucleotide exchange factor activity"/>
    <property type="evidence" value="ECO:0007669"/>
    <property type="project" value="TreeGrafter"/>
</dbReference>
<keyword evidence="1" id="KW-0677">Repeat</keyword>
<evidence type="ECO:0000256" key="2">
    <source>
        <dbReference type="SAM" id="SignalP"/>
    </source>
</evidence>
<proteinExistence type="predicted"/>
<sequence>MSGRVLICAVLMVLCLACIMDVGYGQSAPMVVKNNTPTPNAESIEMAEILTKAHQVEEEISTREVLVEVESSTPERDGADTMPEFRTMNDLLAWSVNATVGHNGTVNLGNMAASMNAASLDDLLDVSAESVSAVEIMRATLSTLWDVQKMPAHKVDMEQVVEALQALEELCHNIDNANDLIEMDESVVIVNMLNSSSSDIRLNSAWTLATCMQNNPRAQIGMLGFGVLHKLIDLFLGDEQDAVRGKAIFALQCLAENETGRELFEKEPRTMQILEKAVQKQSSSRVLRRAFNMGEVLVRHRGGYWRPKMSKVAKAAERFMRDSADRDVKESAANFVKTLYSEDVQT</sequence>
<dbReference type="InterPro" id="IPR016024">
    <property type="entry name" value="ARM-type_fold"/>
</dbReference>
<feature type="domain" description="Nucleotide exchange factor Fes1" evidence="3">
    <location>
        <begin position="88"/>
        <end position="180"/>
    </location>
</feature>
<dbReference type="Gene3D" id="1.25.10.10">
    <property type="entry name" value="Leucine-rich Repeat Variant"/>
    <property type="match status" value="1"/>
</dbReference>
<dbReference type="GO" id="GO:0005783">
    <property type="term" value="C:endoplasmic reticulum"/>
    <property type="evidence" value="ECO:0007669"/>
    <property type="project" value="TreeGrafter"/>
</dbReference>
<dbReference type="InterPro" id="IPR013918">
    <property type="entry name" value="Nucleotide_exch_fac_Fes1"/>
</dbReference>
<evidence type="ECO:0000259" key="3">
    <source>
        <dbReference type="Pfam" id="PF08609"/>
    </source>
</evidence>
<reference evidence="4" key="1">
    <citation type="submission" date="2021-01" db="EMBL/GenBank/DDBJ databases">
        <authorList>
            <person name="Corre E."/>
            <person name="Pelletier E."/>
            <person name="Niang G."/>
            <person name="Scheremetjew M."/>
            <person name="Finn R."/>
            <person name="Kale V."/>
            <person name="Holt S."/>
            <person name="Cochrane G."/>
            <person name="Meng A."/>
            <person name="Brown T."/>
            <person name="Cohen L."/>
        </authorList>
    </citation>
    <scope>NUCLEOTIDE SEQUENCE</scope>
    <source>
        <strain evidence="4">CCMP 769</strain>
    </source>
</reference>
<dbReference type="PANTHER" id="PTHR19316:SF18">
    <property type="entry name" value="HSP70-BINDING PROTEIN 1"/>
    <property type="match status" value="1"/>
</dbReference>
<protein>
    <recommendedName>
        <fullName evidence="3">Nucleotide exchange factor Fes1 domain-containing protein</fullName>
    </recommendedName>
</protein>
<dbReference type="EMBL" id="HBHW01013231">
    <property type="protein sequence ID" value="CAE0042378.1"/>
    <property type="molecule type" value="Transcribed_RNA"/>
</dbReference>
<accession>A0A7S2ZL44</accession>
<dbReference type="PANTHER" id="PTHR19316">
    <property type="entry name" value="PROTEIN FOLDING REGULATOR"/>
    <property type="match status" value="1"/>
</dbReference>
<dbReference type="InterPro" id="IPR011989">
    <property type="entry name" value="ARM-like"/>
</dbReference>
<evidence type="ECO:0000256" key="1">
    <source>
        <dbReference type="ARBA" id="ARBA00022737"/>
    </source>
</evidence>
<organism evidence="4">
    <name type="scientific">Rhodosorus marinus</name>
    <dbReference type="NCBI Taxonomy" id="101924"/>
    <lineage>
        <taxon>Eukaryota</taxon>
        <taxon>Rhodophyta</taxon>
        <taxon>Stylonematophyceae</taxon>
        <taxon>Stylonematales</taxon>
        <taxon>Stylonemataceae</taxon>
        <taxon>Rhodosorus</taxon>
    </lineage>
</organism>